<dbReference type="InterPro" id="IPR016181">
    <property type="entry name" value="Acyl_CoA_acyltransferase"/>
</dbReference>
<evidence type="ECO:0000313" key="2">
    <source>
        <dbReference type="EMBL" id="QQT00920.1"/>
    </source>
</evidence>
<dbReference type="EMBL" id="CP068053">
    <property type="protein sequence ID" value="QQT00920.1"/>
    <property type="molecule type" value="Genomic_DNA"/>
</dbReference>
<dbReference type="Gene3D" id="3.40.630.30">
    <property type="match status" value="1"/>
</dbReference>
<dbReference type="AlphaFoldDB" id="A0A974NN47"/>
<dbReference type="Proteomes" id="UP000595254">
    <property type="component" value="Chromosome"/>
</dbReference>
<proteinExistence type="predicted"/>
<dbReference type="Pfam" id="PF00583">
    <property type="entry name" value="Acetyltransf_1"/>
    <property type="match status" value="1"/>
</dbReference>
<sequence>MASLDDIFKMDCAYLSTFTTKIDTSWGMLFYNENQPNYYDANHAHIQQICDHPKSVIDEVSRFYQDKGIIPRFYLYNVEQLQAFISDAKAAHYRYEEFNSPVQLWNHKIIETEKNSSVTIEKVTEENFHEALEIEGSITEFGGMDTIKKVFREQFNHPAFTHYLLRYEGKACSTACIFVDGDQARLESAATLEAYRGKGLIGAIIQFIQNEIIKREITRFWVFPINETIEKIYQKYGFQTVANLKNGHAYLEGKSIKEIQAG</sequence>
<dbReference type="GO" id="GO:0016747">
    <property type="term" value="F:acyltransferase activity, transferring groups other than amino-acyl groups"/>
    <property type="evidence" value="ECO:0007669"/>
    <property type="project" value="InterPro"/>
</dbReference>
<dbReference type="RefSeq" id="WP_040375089.1">
    <property type="nucleotide sequence ID" value="NZ_CP068053.1"/>
</dbReference>
<dbReference type="PROSITE" id="PS51186">
    <property type="entry name" value="GNAT"/>
    <property type="match status" value="1"/>
</dbReference>
<name>A0A974NN47_PERPY</name>
<keyword evidence="3" id="KW-1185">Reference proteome</keyword>
<feature type="domain" description="N-acetyltransferase" evidence="1">
    <location>
        <begin position="118"/>
        <end position="257"/>
    </location>
</feature>
<dbReference type="InterPro" id="IPR000182">
    <property type="entry name" value="GNAT_dom"/>
</dbReference>
<reference evidence="2 3" key="1">
    <citation type="submission" date="2021-01" db="EMBL/GenBank/DDBJ databases">
        <title>FDA dAtabase for Regulatory Grade micrObial Sequences (FDA-ARGOS): Supporting development and validation of Infectious Disease Dx tests.</title>
        <authorList>
            <person name="Nelson B."/>
            <person name="Plummer A."/>
            <person name="Tallon L."/>
            <person name="Sadzewicz L."/>
            <person name="Zhao X."/>
            <person name="Boylan J."/>
            <person name="Ott S."/>
            <person name="Bowen H."/>
            <person name="Vavikolanu K."/>
            <person name="Mehta A."/>
            <person name="Aluvathingal J."/>
            <person name="Nadendla S."/>
            <person name="Myers T."/>
            <person name="Yan Y."/>
            <person name="Sichtig H."/>
        </authorList>
    </citation>
    <scope>NUCLEOTIDE SEQUENCE [LARGE SCALE GENOMIC DNA]</scope>
    <source>
        <strain evidence="2 3">FDAARGOS_1161</strain>
    </source>
</reference>
<accession>A0A974NN47</accession>
<dbReference type="KEGG" id="ppsr:I6J18_03155"/>
<gene>
    <name evidence="2" type="ORF">I6J18_03155</name>
</gene>
<organism evidence="2 3">
    <name type="scientific">Peribacillus psychrosaccharolyticus</name>
    <name type="common">Bacillus psychrosaccharolyticus</name>
    <dbReference type="NCBI Taxonomy" id="1407"/>
    <lineage>
        <taxon>Bacteria</taxon>
        <taxon>Bacillati</taxon>
        <taxon>Bacillota</taxon>
        <taxon>Bacilli</taxon>
        <taxon>Bacillales</taxon>
        <taxon>Bacillaceae</taxon>
        <taxon>Peribacillus</taxon>
    </lineage>
</organism>
<evidence type="ECO:0000313" key="3">
    <source>
        <dbReference type="Proteomes" id="UP000595254"/>
    </source>
</evidence>
<dbReference type="SUPFAM" id="SSF55729">
    <property type="entry name" value="Acyl-CoA N-acyltransferases (Nat)"/>
    <property type="match status" value="1"/>
</dbReference>
<protein>
    <submittedName>
        <fullName evidence="2">GNAT family N-acetyltransferase</fullName>
    </submittedName>
</protein>
<evidence type="ECO:0000259" key="1">
    <source>
        <dbReference type="PROSITE" id="PS51186"/>
    </source>
</evidence>